<reference evidence="2 3" key="1">
    <citation type="submission" date="2017-06" db="EMBL/GenBank/DDBJ databases">
        <title>Sequencing and comparative analysis of myxobacterial genomes.</title>
        <authorList>
            <person name="Rupp O."/>
            <person name="Goesmann A."/>
            <person name="Sogaard-Andersen L."/>
        </authorList>
    </citation>
    <scope>NUCLEOTIDE SEQUENCE [LARGE SCALE GENOMIC DNA]</scope>
    <source>
        <strain evidence="2 3">DSM 52655</strain>
    </source>
</reference>
<dbReference type="Proteomes" id="UP000217257">
    <property type="component" value="Chromosome"/>
</dbReference>
<organism evidence="2 3">
    <name type="scientific">Cystobacter fuscus</name>
    <dbReference type="NCBI Taxonomy" id="43"/>
    <lineage>
        <taxon>Bacteria</taxon>
        <taxon>Pseudomonadati</taxon>
        <taxon>Myxococcota</taxon>
        <taxon>Myxococcia</taxon>
        <taxon>Myxococcales</taxon>
        <taxon>Cystobacterineae</taxon>
        <taxon>Archangiaceae</taxon>
        <taxon>Cystobacter</taxon>
    </lineage>
</organism>
<gene>
    <name evidence="2" type="ORF">CYFUS_007932</name>
</gene>
<protein>
    <submittedName>
        <fullName evidence="2">Uncharacterized protein</fullName>
    </submittedName>
</protein>
<proteinExistence type="predicted"/>
<dbReference type="EMBL" id="CP022098">
    <property type="protein sequence ID" value="ATB42454.1"/>
    <property type="molecule type" value="Genomic_DNA"/>
</dbReference>
<name>A0A250JEW5_9BACT</name>
<evidence type="ECO:0000313" key="3">
    <source>
        <dbReference type="Proteomes" id="UP000217257"/>
    </source>
</evidence>
<feature type="region of interest" description="Disordered" evidence="1">
    <location>
        <begin position="95"/>
        <end position="124"/>
    </location>
</feature>
<dbReference type="RefSeq" id="WP_095990011.1">
    <property type="nucleotide sequence ID" value="NZ_CP022098.1"/>
</dbReference>
<accession>A0A250JEW5</accession>
<dbReference type="KEGG" id="cfus:CYFUS_007932"/>
<dbReference type="AlphaFoldDB" id="A0A250JEW5"/>
<evidence type="ECO:0000313" key="2">
    <source>
        <dbReference type="EMBL" id="ATB42454.1"/>
    </source>
</evidence>
<evidence type="ECO:0000256" key="1">
    <source>
        <dbReference type="SAM" id="MobiDB-lite"/>
    </source>
</evidence>
<sequence length="124" mass="14219">MTLPDWLKPAVRKSQEHTWTLGYIFEMAHRLEGKSPEDLAAELGCSLETLDWLALCRRPEEDRFAEHLRLITDRFELAPLPLVRLIRRVESLDTFSKHEGQGPSSGSTLLAARDRDDDDGEMDE</sequence>